<feature type="signal peptide" evidence="10">
    <location>
        <begin position="1"/>
        <end position="20"/>
    </location>
</feature>
<keyword evidence="6" id="KW-0472">Membrane</keyword>
<dbReference type="GO" id="GO:0098552">
    <property type="term" value="C:side of membrane"/>
    <property type="evidence" value="ECO:0007669"/>
    <property type="project" value="UniProtKB-KW"/>
</dbReference>
<accession>F9WNJ7</accession>
<dbReference type="GO" id="GO:0005886">
    <property type="term" value="C:plasma membrane"/>
    <property type="evidence" value="ECO:0007669"/>
    <property type="project" value="UniProtKB-SubCell"/>
</dbReference>
<name>F9WNJ7_TRYVY</name>
<keyword evidence="13" id="KW-1185">Reference proteome</keyword>
<evidence type="ECO:0000256" key="9">
    <source>
        <dbReference type="SAM" id="MobiDB-lite"/>
    </source>
</evidence>
<reference evidence="12 13" key="1">
    <citation type="journal article" date="2012" name="Proc. Natl. Acad. Sci. U.S.A.">
        <title>Antigenic diversity is generated by distinct evolutionary mechanisms in African trypanosome species.</title>
        <authorList>
            <person name="Jackson A.P."/>
            <person name="Berry A."/>
            <person name="Aslett M."/>
            <person name="Allison H.C."/>
            <person name="Burton P."/>
            <person name="Vavrova-Anderson J."/>
            <person name="Brown R."/>
            <person name="Browne H."/>
            <person name="Corton N."/>
            <person name="Hauser H."/>
            <person name="Gamble J."/>
            <person name="Gilderthorp R."/>
            <person name="Marcello L."/>
            <person name="McQuillan J."/>
            <person name="Otto T.D."/>
            <person name="Quail M.A."/>
            <person name="Sanders M.J."/>
            <person name="van Tonder A."/>
            <person name="Ginger M.L."/>
            <person name="Field M.C."/>
            <person name="Barry J.D."/>
            <person name="Hertz-Fowler C."/>
            <person name="Berriman M."/>
        </authorList>
    </citation>
    <scope>NUCLEOTIDE SEQUENCE</scope>
    <source>
        <strain evidence="12 13">Y486</strain>
    </source>
</reference>
<dbReference type="EMBL" id="CAEX01002641">
    <property type="protein sequence ID" value="CCD19115.1"/>
    <property type="molecule type" value="Genomic_DNA"/>
</dbReference>
<dbReference type="AlphaFoldDB" id="F9WNJ7"/>
<comment type="subcellular location">
    <subcellularLocation>
        <location evidence="2">Cell membrane</location>
        <topology evidence="2">Lipid-anchor</topology>
        <topology evidence="2">GPI-anchor</topology>
    </subcellularLocation>
</comment>
<dbReference type="Proteomes" id="UP000009027">
    <property type="component" value="Unassembled WGS sequence"/>
</dbReference>
<evidence type="ECO:0000256" key="4">
    <source>
        <dbReference type="ARBA" id="ARBA00022622"/>
    </source>
</evidence>
<evidence type="ECO:0000256" key="2">
    <source>
        <dbReference type="ARBA" id="ARBA00004609"/>
    </source>
</evidence>
<evidence type="ECO:0000256" key="3">
    <source>
        <dbReference type="ARBA" id="ARBA00022475"/>
    </source>
</evidence>
<dbReference type="VEuPathDB" id="TriTrypDB:TvY486_0018230"/>
<dbReference type="InterPro" id="IPR025932">
    <property type="entry name" value="Trypano_VSG_B_N_dom"/>
</dbReference>
<evidence type="ECO:0000256" key="6">
    <source>
        <dbReference type="ARBA" id="ARBA00023136"/>
    </source>
</evidence>
<evidence type="ECO:0000256" key="8">
    <source>
        <dbReference type="ARBA" id="ARBA00023288"/>
    </source>
</evidence>
<gene>
    <name evidence="12" type="ORF">TvY486_0018230</name>
</gene>
<proteinExistence type="predicted"/>
<keyword evidence="8" id="KW-0449">Lipoprotein</keyword>
<feature type="chain" id="PRO_5003395222" description="Trypanosome variant surface glycoprotein B-type N-terminal domain-containing protein" evidence="10">
    <location>
        <begin position="21"/>
        <end position="472"/>
    </location>
</feature>
<feature type="compositionally biased region" description="Low complexity" evidence="9">
    <location>
        <begin position="413"/>
        <end position="424"/>
    </location>
</feature>
<evidence type="ECO:0000256" key="1">
    <source>
        <dbReference type="ARBA" id="ARBA00002523"/>
    </source>
</evidence>
<keyword evidence="4" id="KW-0336">GPI-anchor</keyword>
<protein>
    <recommendedName>
        <fullName evidence="11">Trypanosome variant surface glycoprotein B-type N-terminal domain-containing protein</fullName>
    </recommendedName>
</protein>
<organism evidence="12 13">
    <name type="scientific">Trypanosoma vivax (strain Y486)</name>
    <dbReference type="NCBI Taxonomy" id="1055687"/>
    <lineage>
        <taxon>Eukaryota</taxon>
        <taxon>Discoba</taxon>
        <taxon>Euglenozoa</taxon>
        <taxon>Kinetoplastea</taxon>
        <taxon>Metakinetoplastina</taxon>
        <taxon>Trypanosomatida</taxon>
        <taxon>Trypanosomatidae</taxon>
        <taxon>Trypanosoma</taxon>
        <taxon>Duttonella</taxon>
    </lineage>
</organism>
<evidence type="ECO:0000256" key="5">
    <source>
        <dbReference type="ARBA" id="ARBA00022729"/>
    </source>
</evidence>
<dbReference type="Pfam" id="PF13206">
    <property type="entry name" value="VSG_B"/>
    <property type="match status" value="1"/>
</dbReference>
<keyword evidence="7" id="KW-0325">Glycoprotein</keyword>
<keyword evidence="3" id="KW-1003">Cell membrane</keyword>
<feature type="compositionally biased region" description="Acidic residues" evidence="9">
    <location>
        <begin position="367"/>
        <end position="378"/>
    </location>
</feature>
<evidence type="ECO:0000256" key="7">
    <source>
        <dbReference type="ARBA" id="ARBA00023180"/>
    </source>
</evidence>
<keyword evidence="5 10" id="KW-0732">Signal</keyword>
<comment type="function">
    <text evidence="1">VSG forms a coat on the surface of the parasite. The trypanosome evades the immune response of the host by expressing a series of antigenically distinct VSGs from an estimated 1000 VSG genes.</text>
</comment>
<feature type="domain" description="Trypanosome variant surface glycoprotein B-type N-terminal" evidence="11">
    <location>
        <begin position="118"/>
        <end position="353"/>
    </location>
</feature>
<evidence type="ECO:0000256" key="10">
    <source>
        <dbReference type="SAM" id="SignalP"/>
    </source>
</evidence>
<evidence type="ECO:0000313" key="12">
    <source>
        <dbReference type="EMBL" id="CCD19115.1"/>
    </source>
</evidence>
<evidence type="ECO:0000313" key="13">
    <source>
        <dbReference type="Proteomes" id="UP000009027"/>
    </source>
</evidence>
<sequence>MKVTARALCLLGVCLSCSLCTQLGEAAAGGTAGDFRAACELFRVLGMALEEGRRMGNATTAALDWLRGEVAKKQGGLSCERAAPEMLPMCRAATGEDTGSAQQGISAPTYKQTQPARSEALEKLTNTARMGDEAGKEDNTAPGFVPIAAQSAAQFAWTTPALGDAASAGIAETMIYLCNDHTGGSSNGCGSTAGTACPCAPKKWVVKNTGATKPTDIQTGTNWNALKGSTGAANTADKVKTNWDTAKKICEATTHAPQRTRTVSTQIRHSATQLATRILHAENIATQHATLLCLGTSSGTGCAGAGGQETCICYTEGGTAINNVTEIPFIKAALEAAAKLEQIEHDYEAALRLKSAWLTTNGHAQDADEEEESAEDEAAAVSTDTEAQQNSSSTSTQKRHRRGTREAPEAGRQDGQACAAQGQQWNPRTRTCEAQGNADNTHTKDTASANTGAHSLARAASALAVVGCTLAR</sequence>
<evidence type="ECO:0000259" key="11">
    <source>
        <dbReference type="Pfam" id="PF13206"/>
    </source>
</evidence>
<feature type="region of interest" description="Disordered" evidence="9">
    <location>
        <begin position="362"/>
        <end position="427"/>
    </location>
</feature>